<proteinExistence type="predicted"/>
<organism evidence="1 2">
    <name type="scientific">Discina gigas</name>
    <dbReference type="NCBI Taxonomy" id="1032678"/>
    <lineage>
        <taxon>Eukaryota</taxon>
        <taxon>Fungi</taxon>
        <taxon>Dikarya</taxon>
        <taxon>Ascomycota</taxon>
        <taxon>Pezizomycotina</taxon>
        <taxon>Pezizomycetes</taxon>
        <taxon>Pezizales</taxon>
        <taxon>Discinaceae</taxon>
        <taxon>Discina</taxon>
    </lineage>
</organism>
<name>A0ABR3GT99_9PEZI</name>
<comment type="caution">
    <text evidence="1">The sequence shown here is derived from an EMBL/GenBank/DDBJ whole genome shotgun (WGS) entry which is preliminary data.</text>
</comment>
<reference evidence="1 2" key="1">
    <citation type="submission" date="2024-02" db="EMBL/GenBank/DDBJ databases">
        <title>Discinaceae phylogenomics.</title>
        <authorList>
            <person name="Dirks A.C."/>
            <person name="James T.Y."/>
        </authorList>
    </citation>
    <scope>NUCLEOTIDE SEQUENCE [LARGE SCALE GENOMIC DNA]</scope>
    <source>
        <strain evidence="1 2">ACD0624</strain>
    </source>
</reference>
<keyword evidence="2" id="KW-1185">Reference proteome</keyword>
<dbReference type="Proteomes" id="UP001447188">
    <property type="component" value="Unassembled WGS sequence"/>
</dbReference>
<protein>
    <submittedName>
        <fullName evidence="1">Uncharacterized protein</fullName>
    </submittedName>
</protein>
<sequence length="105" mass="11994">MAEAHFIEIENVIEFYKANEVNIKTLLSLSTDKFRADDHLLSLAILASINRHPGAVPDYALAEALNPEGLEKLIALMKVVMELEKQMVKHVKQLKKRMREYEGTM</sequence>
<evidence type="ECO:0000313" key="2">
    <source>
        <dbReference type="Proteomes" id="UP001447188"/>
    </source>
</evidence>
<gene>
    <name evidence="1" type="ORF">Q9L58_001960</name>
</gene>
<dbReference type="EMBL" id="JBBBZM010000015">
    <property type="protein sequence ID" value="KAL0639078.1"/>
    <property type="molecule type" value="Genomic_DNA"/>
</dbReference>
<evidence type="ECO:0000313" key="1">
    <source>
        <dbReference type="EMBL" id="KAL0639078.1"/>
    </source>
</evidence>
<accession>A0ABR3GT99</accession>